<gene>
    <name evidence="2" type="ORF">R3I93_004601</name>
</gene>
<dbReference type="Proteomes" id="UP001364617">
    <property type="component" value="Unassembled WGS sequence"/>
</dbReference>
<accession>A0AAN9HGN9</accession>
<evidence type="ECO:0000313" key="3">
    <source>
        <dbReference type="Proteomes" id="UP001364617"/>
    </source>
</evidence>
<dbReference type="EMBL" id="JAYKXH010000004">
    <property type="protein sequence ID" value="KAK7172328.1"/>
    <property type="molecule type" value="Genomic_DNA"/>
</dbReference>
<dbReference type="AlphaFoldDB" id="A0AAN9HGN9"/>
<feature type="compositionally biased region" description="Basic residues" evidence="1">
    <location>
        <begin position="55"/>
        <end position="72"/>
    </location>
</feature>
<feature type="compositionally biased region" description="Basic and acidic residues" evidence="1">
    <location>
        <begin position="17"/>
        <end position="54"/>
    </location>
</feature>
<feature type="compositionally biased region" description="Basic and acidic residues" evidence="1">
    <location>
        <begin position="103"/>
        <end position="114"/>
    </location>
</feature>
<reference evidence="2 3" key="1">
    <citation type="submission" date="2024-02" db="EMBL/GenBank/DDBJ databases">
        <title>Chromosome-level genome assembly of the Eurasian Minnow (Phoxinus phoxinus).</title>
        <authorList>
            <person name="Oriowo T.O."/>
            <person name="Martin S."/>
            <person name="Stange M."/>
            <person name="Chrysostomakis Y."/>
            <person name="Brown T."/>
            <person name="Winkler S."/>
            <person name="Kukowka S."/>
            <person name="Myers E.W."/>
            <person name="Bohne A."/>
        </authorList>
    </citation>
    <scope>NUCLEOTIDE SEQUENCE [LARGE SCALE GENOMIC DNA]</scope>
    <source>
        <strain evidence="2">ZFMK-TIS-60720</strain>
        <tissue evidence="2">Whole Organism</tissue>
    </source>
</reference>
<name>A0AAN9HGN9_9TELE</name>
<proteinExistence type="predicted"/>
<organism evidence="2 3">
    <name type="scientific">Phoxinus phoxinus</name>
    <name type="common">Eurasian minnow</name>
    <dbReference type="NCBI Taxonomy" id="58324"/>
    <lineage>
        <taxon>Eukaryota</taxon>
        <taxon>Metazoa</taxon>
        <taxon>Chordata</taxon>
        <taxon>Craniata</taxon>
        <taxon>Vertebrata</taxon>
        <taxon>Euteleostomi</taxon>
        <taxon>Actinopterygii</taxon>
        <taxon>Neopterygii</taxon>
        <taxon>Teleostei</taxon>
        <taxon>Ostariophysi</taxon>
        <taxon>Cypriniformes</taxon>
        <taxon>Leuciscidae</taxon>
        <taxon>Phoxininae</taxon>
        <taxon>Phoxinus</taxon>
    </lineage>
</organism>
<protein>
    <submittedName>
        <fullName evidence="2">Uncharacterized protein</fullName>
    </submittedName>
</protein>
<feature type="region of interest" description="Disordered" evidence="1">
    <location>
        <begin position="1"/>
        <end position="114"/>
    </location>
</feature>
<sequence>MPLSAAESARQYRKHRDANPEQREAYLKKERERWRKDRDTGKKKAINDLTEREKRSRRKKWKEAKKAARAKARTIVELQTPPPTPEPLELDCPPQLGPSRQRLQGERIRERRKL</sequence>
<comment type="caution">
    <text evidence="2">The sequence shown here is derived from an EMBL/GenBank/DDBJ whole genome shotgun (WGS) entry which is preliminary data.</text>
</comment>
<evidence type="ECO:0000313" key="2">
    <source>
        <dbReference type="EMBL" id="KAK7172328.1"/>
    </source>
</evidence>
<keyword evidence="3" id="KW-1185">Reference proteome</keyword>
<evidence type="ECO:0000256" key="1">
    <source>
        <dbReference type="SAM" id="MobiDB-lite"/>
    </source>
</evidence>